<evidence type="ECO:0000256" key="4">
    <source>
        <dbReference type="ARBA" id="ARBA00023040"/>
    </source>
</evidence>
<reference evidence="9" key="3">
    <citation type="submission" date="2025-09" db="UniProtKB">
        <authorList>
            <consortium name="Ensembl"/>
        </authorList>
    </citation>
    <scope>IDENTIFICATION</scope>
    <source>
        <strain evidence="9">2N</strain>
    </source>
</reference>
<accession>A0A286XQK3</accession>
<evidence type="ECO:0000256" key="1">
    <source>
        <dbReference type="ARBA" id="ARBA00004141"/>
    </source>
</evidence>
<reference evidence="10" key="1">
    <citation type="journal article" date="2011" name="Nature">
        <title>A high-resolution map of human evolutionary constraint using 29 mammals.</title>
        <authorList>
            <person name="Lindblad-Toh K."/>
            <person name="Garber M."/>
            <person name="Zuk O."/>
            <person name="Lin M.F."/>
            <person name="Parker B.J."/>
            <person name="Washietl S."/>
            <person name="Kheradpour P."/>
            <person name="Ernst J."/>
            <person name="Jordan G."/>
            <person name="Mauceli E."/>
            <person name="Ward L.D."/>
            <person name="Lowe C.B."/>
            <person name="Holloway A.K."/>
            <person name="Clamp M."/>
            <person name="Gnerre S."/>
            <person name="Alfoldi J."/>
            <person name="Beal K."/>
            <person name="Chang J."/>
            <person name="Clawson H."/>
            <person name="Cuff J."/>
            <person name="Di Palma F."/>
            <person name="Fitzgerald S."/>
            <person name="Flicek P."/>
            <person name="Guttman M."/>
            <person name="Hubisz M.J."/>
            <person name="Jaffe D.B."/>
            <person name="Jungreis I."/>
            <person name="Kent W.J."/>
            <person name="Kostka D."/>
            <person name="Lara M."/>
            <person name="Martins A.L."/>
            <person name="Massingham T."/>
            <person name="Moltke I."/>
            <person name="Raney B.J."/>
            <person name="Rasmussen M.D."/>
            <person name="Robinson J."/>
            <person name="Stark A."/>
            <person name="Vilella A.J."/>
            <person name="Wen J."/>
            <person name="Xie X."/>
            <person name="Zody M.C."/>
            <person name="Baldwin J."/>
            <person name="Bloom T."/>
            <person name="Chin C.W."/>
            <person name="Heiman D."/>
            <person name="Nicol R."/>
            <person name="Nusbaum C."/>
            <person name="Young S."/>
            <person name="Wilkinson J."/>
            <person name="Worley K.C."/>
            <person name="Kovar C.L."/>
            <person name="Muzny D.M."/>
            <person name="Gibbs R.A."/>
            <person name="Cree A."/>
            <person name="Dihn H.H."/>
            <person name="Fowler G."/>
            <person name="Jhangiani S."/>
            <person name="Joshi V."/>
            <person name="Lee S."/>
            <person name="Lewis L.R."/>
            <person name="Nazareth L.V."/>
            <person name="Okwuonu G."/>
            <person name="Santibanez J."/>
            <person name="Warren W.C."/>
            <person name="Mardis E.R."/>
            <person name="Weinstock G.M."/>
            <person name="Wilson R.K."/>
            <person name="Delehaunty K."/>
            <person name="Dooling D."/>
            <person name="Fronik C."/>
            <person name="Fulton L."/>
            <person name="Fulton B."/>
            <person name="Graves T."/>
            <person name="Minx P."/>
            <person name="Sodergren E."/>
            <person name="Birney E."/>
            <person name="Margulies E.H."/>
            <person name="Herrero J."/>
            <person name="Green E.D."/>
            <person name="Haussler D."/>
            <person name="Siepel A."/>
            <person name="Goldman N."/>
            <person name="Pollard K.S."/>
            <person name="Pedersen J.S."/>
            <person name="Lander E.S."/>
            <person name="Kellis M."/>
        </authorList>
    </citation>
    <scope>NUCLEOTIDE SEQUENCE [LARGE SCALE GENOMIC DNA]</scope>
    <source>
        <strain evidence="10">2N</strain>
    </source>
</reference>
<feature type="transmembrane region" description="Helical" evidence="8">
    <location>
        <begin position="109"/>
        <end position="128"/>
    </location>
</feature>
<dbReference type="Ensembl" id="ENSCPOT00000039005.1">
    <property type="protein sequence ID" value="ENSCPOP00000027551.1"/>
    <property type="gene ID" value="ENSCPOG00000030047.1"/>
</dbReference>
<evidence type="ECO:0000256" key="7">
    <source>
        <dbReference type="ARBA" id="ARBA00023224"/>
    </source>
</evidence>
<protein>
    <recommendedName>
        <fullName evidence="11">G-protein coupled receptors family 1 profile domain-containing protein</fullName>
    </recommendedName>
</protein>
<name>A0A286XQK3_CAVPO</name>
<evidence type="ECO:0000256" key="5">
    <source>
        <dbReference type="ARBA" id="ARBA00023136"/>
    </source>
</evidence>
<keyword evidence="10" id="KW-1185">Reference proteome</keyword>
<evidence type="ECO:0000313" key="9">
    <source>
        <dbReference type="Ensembl" id="ENSCPOP00000027551.1"/>
    </source>
</evidence>
<evidence type="ECO:0008006" key="11">
    <source>
        <dbReference type="Google" id="ProtNLM"/>
    </source>
</evidence>
<dbReference type="EMBL" id="AAKN02046879">
    <property type="status" value="NOT_ANNOTATED_CDS"/>
    <property type="molecule type" value="Genomic_DNA"/>
</dbReference>
<feature type="transmembrane region" description="Helical" evidence="8">
    <location>
        <begin position="14"/>
        <end position="36"/>
    </location>
</feature>
<sequence length="244" mass="28047">MNLNNNMTEFRKKIVFIMFFISVRELGVQCTSYLFYLSLSDTCFYRSIATRVIVDSLLKKNIMSFSECIIQDFIAHFFGFLEILILILTAVGCYTVIYKSQQYMAIRKCRVCALCLVQISGIEPAFLWSSVIDHYFCDLQPLLEFTWVNLLLVSKRGAIYLVTFVLLMLSYGVILHSLRHHSAEGRRKALSTCVPHITVVALFFIVAVFYVTGTPLLSLLIHALRNAEVKNTNSRLWNRKIISD</sequence>
<dbReference type="Pfam" id="PF00001">
    <property type="entry name" value="7tm_1"/>
    <property type="match status" value="1"/>
</dbReference>
<keyword evidence="7" id="KW-0807">Transducer</keyword>
<keyword evidence="2 8" id="KW-0812">Transmembrane</keyword>
<dbReference type="InterPro" id="IPR000276">
    <property type="entry name" value="GPCR_Rhodpsn"/>
</dbReference>
<organism evidence="9 10">
    <name type="scientific">Cavia porcellus</name>
    <name type="common">Guinea pig</name>
    <dbReference type="NCBI Taxonomy" id="10141"/>
    <lineage>
        <taxon>Eukaryota</taxon>
        <taxon>Metazoa</taxon>
        <taxon>Chordata</taxon>
        <taxon>Craniata</taxon>
        <taxon>Vertebrata</taxon>
        <taxon>Euteleostomi</taxon>
        <taxon>Mammalia</taxon>
        <taxon>Eutheria</taxon>
        <taxon>Euarchontoglires</taxon>
        <taxon>Glires</taxon>
        <taxon>Rodentia</taxon>
        <taxon>Hystricomorpha</taxon>
        <taxon>Caviidae</taxon>
        <taxon>Cavia</taxon>
    </lineage>
</organism>
<dbReference type="SUPFAM" id="SSF81321">
    <property type="entry name" value="Family A G protein-coupled receptor-like"/>
    <property type="match status" value="1"/>
</dbReference>
<evidence type="ECO:0000313" key="10">
    <source>
        <dbReference type="Proteomes" id="UP000005447"/>
    </source>
</evidence>
<evidence type="ECO:0000256" key="8">
    <source>
        <dbReference type="SAM" id="Phobius"/>
    </source>
</evidence>
<dbReference type="InterPro" id="IPR050427">
    <property type="entry name" value="Olfactory_Receptors"/>
</dbReference>
<reference evidence="9" key="2">
    <citation type="submission" date="2025-08" db="UniProtKB">
        <authorList>
            <consortium name="Ensembl"/>
        </authorList>
    </citation>
    <scope>IDENTIFICATION</scope>
    <source>
        <strain evidence="9">2N</strain>
    </source>
</reference>
<dbReference type="VEuPathDB" id="HostDB:ENSCPOG00000030047"/>
<keyword evidence="4" id="KW-0297">G-protein coupled receptor</keyword>
<keyword evidence="5 8" id="KW-0472">Membrane</keyword>
<comment type="subcellular location">
    <subcellularLocation>
        <location evidence="1">Membrane</location>
        <topology evidence="1">Multi-pass membrane protein</topology>
    </subcellularLocation>
</comment>
<evidence type="ECO:0000256" key="3">
    <source>
        <dbReference type="ARBA" id="ARBA00022989"/>
    </source>
</evidence>
<proteinExistence type="predicted"/>
<dbReference type="STRING" id="10141.ENSCPOP00000027551"/>
<dbReference type="InParanoid" id="A0A286XQK3"/>
<feature type="transmembrane region" description="Helical" evidence="8">
    <location>
        <begin position="73"/>
        <end position="97"/>
    </location>
</feature>
<dbReference type="GO" id="GO:0004930">
    <property type="term" value="F:G protein-coupled receptor activity"/>
    <property type="evidence" value="ECO:0007669"/>
    <property type="project" value="UniProtKB-KW"/>
</dbReference>
<dbReference type="AlphaFoldDB" id="A0A286XQK3"/>
<keyword evidence="3 8" id="KW-1133">Transmembrane helix</keyword>
<feature type="transmembrane region" description="Helical" evidence="8">
    <location>
        <begin position="190"/>
        <end position="211"/>
    </location>
</feature>
<evidence type="ECO:0000256" key="6">
    <source>
        <dbReference type="ARBA" id="ARBA00023170"/>
    </source>
</evidence>
<dbReference type="Gene3D" id="1.20.1070.10">
    <property type="entry name" value="Rhodopsin 7-helix transmembrane proteins"/>
    <property type="match status" value="1"/>
</dbReference>
<keyword evidence="6" id="KW-0675">Receptor</keyword>
<evidence type="ECO:0000256" key="2">
    <source>
        <dbReference type="ARBA" id="ARBA00022692"/>
    </source>
</evidence>
<dbReference type="GeneTree" id="ENSGT00940000154976"/>
<dbReference type="PANTHER" id="PTHR48002">
    <property type="entry name" value="OLFACTORY RECEPTOR"/>
    <property type="match status" value="1"/>
</dbReference>
<dbReference type="Proteomes" id="UP000005447">
    <property type="component" value="Unassembled WGS sequence"/>
</dbReference>
<dbReference type="GO" id="GO:0016020">
    <property type="term" value="C:membrane"/>
    <property type="evidence" value="ECO:0007669"/>
    <property type="project" value="UniProtKB-SubCell"/>
</dbReference>
<feature type="transmembrane region" description="Helical" evidence="8">
    <location>
        <begin position="157"/>
        <end position="178"/>
    </location>
</feature>